<feature type="compositionally biased region" description="Basic and acidic residues" evidence="1">
    <location>
        <begin position="82"/>
        <end position="91"/>
    </location>
</feature>
<sequence length="198" mass="21877">MTQEQFEALGIEKSLAKKAADESKKELEGYVPKADYDTMEQQKKQLETTVGDYKTQMESLKTAAGDNADLKQQIADLQEQNANKDKDHKKELDDLKVTNAIKMAISASAQDSDLVAGLMDRTKLILGEDGKVTGLDEQIKSLKESKPFLFKQESKPVQKKGFFPIGPKEQSGQSKEDGHVSMKDAIAARLNLNEGKGE</sequence>
<organism evidence="2 3">
    <name type="scientific">Fusicatenibacter saccharivorans</name>
    <dbReference type="NCBI Taxonomy" id="1150298"/>
    <lineage>
        <taxon>Bacteria</taxon>
        <taxon>Bacillati</taxon>
        <taxon>Bacillota</taxon>
        <taxon>Clostridia</taxon>
        <taxon>Lachnospirales</taxon>
        <taxon>Lachnospiraceae</taxon>
        <taxon>Fusicatenibacter</taxon>
    </lineage>
</organism>
<dbReference type="Proteomes" id="UP000095706">
    <property type="component" value="Unassembled WGS sequence"/>
</dbReference>
<dbReference type="InterPro" id="IPR009636">
    <property type="entry name" value="SCAF"/>
</dbReference>
<reference evidence="2 3" key="1">
    <citation type="submission" date="2015-09" db="EMBL/GenBank/DDBJ databases">
        <authorList>
            <consortium name="Pathogen Informatics"/>
        </authorList>
    </citation>
    <scope>NUCLEOTIDE SEQUENCE [LARGE SCALE GENOMIC DNA]</scope>
    <source>
        <strain evidence="2 3">2789STDY5608849</strain>
    </source>
</reference>
<feature type="region of interest" description="Disordered" evidence="1">
    <location>
        <begin position="1"/>
        <end position="39"/>
    </location>
</feature>
<dbReference type="Pfam" id="PF06810">
    <property type="entry name" value="Phage_scaffold"/>
    <property type="match status" value="1"/>
</dbReference>
<dbReference type="AlphaFoldDB" id="A0A174B6A1"/>
<feature type="region of interest" description="Disordered" evidence="1">
    <location>
        <begin position="64"/>
        <end position="91"/>
    </location>
</feature>
<dbReference type="RefSeq" id="WP_055226787.1">
    <property type="nucleotide sequence ID" value="NZ_CYYV01000004.1"/>
</dbReference>
<feature type="compositionally biased region" description="Basic and acidic residues" evidence="1">
    <location>
        <begin position="14"/>
        <end position="39"/>
    </location>
</feature>
<dbReference type="EMBL" id="CYYV01000004">
    <property type="protein sequence ID" value="CUN95270.1"/>
    <property type="molecule type" value="Genomic_DNA"/>
</dbReference>
<evidence type="ECO:0000256" key="1">
    <source>
        <dbReference type="SAM" id="MobiDB-lite"/>
    </source>
</evidence>
<gene>
    <name evidence="2" type="ORF">ERS852406_00987</name>
</gene>
<evidence type="ECO:0000313" key="2">
    <source>
        <dbReference type="EMBL" id="CUN95270.1"/>
    </source>
</evidence>
<name>A0A174B6A1_9FIRM</name>
<accession>A0A174B6A1</accession>
<proteinExistence type="predicted"/>
<protein>
    <submittedName>
        <fullName evidence="2">Phage minor structural protein GP20</fullName>
    </submittedName>
</protein>
<feature type="region of interest" description="Disordered" evidence="1">
    <location>
        <begin position="159"/>
        <end position="198"/>
    </location>
</feature>
<evidence type="ECO:0000313" key="3">
    <source>
        <dbReference type="Proteomes" id="UP000095706"/>
    </source>
</evidence>